<dbReference type="InterPro" id="IPR044855">
    <property type="entry name" value="CoA-Trfase_III_dom3_sf"/>
</dbReference>
<comment type="caution">
    <text evidence="1">The sequence shown here is derived from an EMBL/GenBank/DDBJ whole genome shotgun (WGS) entry which is preliminary data.</text>
</comment>
<reference evidence="1" key="1">
    <citation type="submission" date="2023-08" db="EMBL/GenBank/DDBJ databases">
        <title>The draft genome of Tsukamurella strandjordii strain 050030.</title>
        <authorList>
            <person name="Zhao F."/>
            <person name="Feng Y."/>
            <person name="Zong Z."/>
        </authorList>
    </citation>
    <scope>NUCLEOTIDE SEQUENCE</scope>
    <source>
        <strain evidence="1">050030</strain>
    </source>
</reference>
<sequence>MPNERVTPNLTAAPDVRTDFAALLAGVGLDARDTGGEVNFTGADPILPSRHRLGAIMAMGMMAPAVATQILYRMRGGPAQDLSVDLRQAVSHINPMYNFTPTAGGYPYYSPVATIGKALGFGIYPTKDDRWYLPTAVYPHMYRDWVGLLQTGIDQESVAKAIATWNAQELEDAAAERGMVGTMIRSREEWLAHPQGAYLAQTPMIEIIKIGDSEPELPPLADPARPLSGFTVATMTHVIAGPVAARTLAEQGAQVLDLARPDPEIDLILLDTHLGFRSTYSDLQQQSYVDQARDLISGADVVIENYRGRKISDFGLSAEAVADLRPGIVYASVRGFGWDGPWSDRGGFDMDANCCTGYATYEGGDGAPKLPPTIILNDYLAGYLTSLGVLAALKLRAEQGGSYHVRTSLSRFSMWYSELGLFDQAYVDETIARPDHQPIAPEAYDFVSGYGKQHRLAPGVAYSATPGRWAIPSNPTLVPLGASDPAWLPPY</sequence>
<dbReference type="SUPFAM" id="SSF89796">
    <property type="entry name" value="CoA-transferase family III (CaiB/BaiF)"/>
    <property type="match status" value="2"/>
</dbReference>
<keyword evidence="2" id="KW-1185">Reference proteome</keyword>
<dbReference type="InterPro" id="IPR003673">
    <property type="entry name" value="CoA-Trfase_fam_III"/>
</dbReference>
<dbReference type="InterPro" id="IPR050509">
    <property type="entry name" value="CoA-transferase_III"/>
</dbReference>
<gene>
    <name evidence="1" type="ORF">Q7X28_02545</name>
</gene>
<dbReference type="Pfam" id="PF02515">
    <property type="entry name" value="CoA_transf_3"/>
    <property type="match status" value="1"/>
</dbReference>
<dbReference type="InterPro" id="IPR023606">
    <property type="entry name" value="CoA-Trfase_III_dom_1_sf"/>
</dbReference>
<dbReference type="RefSeq" id="WP_305110183.1">
    <property type="nucleotide sequence ID" value="NZ_JAUTIX010000001.1"/>
</dbReference>
<accession>A0AA90N734</accession>
<evidence type="ECO:0000313" key="2">
    <source>
        <dbReference type="Proteomes" id="UP001178281"/>
    </source>
</evidence>
<evidence type="ECO:0000313" key="1">
    <source>
        <dbReference type="EMBL" id="MDP0396797.1"/>
    </source>
</evidence>
<dbReference type="Gene3D" id="3.40.50.10540">
    <property type="entry name" value="Crotonobetainyl-coa:carnitine coa-transferase, domain 1"/>
    <property type="match status" value="2"/>
</dbReference>
<proteinExistence type="predicted"/>
<protein>
    <submittedName>
        <fullName evidence="1">CoA transferase</fullName>
    </submittedName>
</protein>
<name>A0AA90N734_9ACTN</name>
<dbReference type="Proteomes" id="UP001178281">
    <property type="component" value="Unassembled WGS sequence"/>
</dbReference>
<keyword evidence="1" id="KW-0808">Transferase</keyword>
<dbReference type="EMBL" id="JAUTIX010000001">
    <property type="protein sequence ID" value="MDP0396797.1"/>
    <property type="molecule type" value="Genomic_DNA"/>
</dbReference>
<dbReference type="Gene3D" id="3.30.1540.10">
    <property type="entry name" value="formyl-coa transferase, domain 3"/>
    <property type="match status" value="1"/>
</dbReference>
<dbReference type="GO" id="GO:0016740">
    <property type="term" value="F:transferase activity"/>
    <property type="evidence" value="ECO:0007669"/>
    <property type="project" value="UniProtKB-KW"/>
</dbReference>
<organism evidence="1 2">
    <name type="scientific">Tsukamurella strandjordii</name>
    <dbReference type="NCBI Taxonomy" id="147577"/>
    <lineage>
        <taxon>Bacteria</taxon>
        <taxon>Bacillati</taxon>
        <taxon>Actinomycetota</taxon>
        <taxon>Actinomycetes</taxon>
        <taxon>Mycobacteriales</taxon>
        <taxon>Tsukamurellaceae</taxon>
        <taxon>Tsukamurella</taxon>
    </lineage>
</organism>
<dbReference type="PANTHER" id="PTHR48228:SF4">
    <property type="entry name" value="BLR3030 PROTEIN"/>
    <property type="match status" value="1"/>
</dbReference>
<dbReference type="AlphaFoldDB" id="A0AA90N734"/>
<dbReference type="PANTHER" id="PTHR48228">
    <property type="entry name" value="SUCCINYL-COA--D-CITRAMALATE COA-TRANSFERASE"/>
    <property type="match status" value="1"/>
</dbReference>